<dbReference type="PANTHER" id="PTHR24421">
    <property type="entry name" value="NITRATE/NITRITE SENSOR PROTEIN NARX-RELATED"/>
    <property type="match status" value="1"/>
</dbReference>
<feature type="domain" description="Histidine kinase/HSP90-like ATPase" evidence="5">
    <location>
        <begin position="278"/>
        <end position="371"/>
    </location>
</feature>
<dbReference type="Pfam" id="PF02518">
    <property type="entry name" value="HATPase_c"/>
    <property type="match status" value="1"/>
</dbReference>
<feature type="transmembrane region" description="Helical" evidence="4">
    <location>
        <begin position="101"/>
        <end position="133"/>
    </location>
</feature>
<dbReference type="Pfam" id="PF19354">
    <property type="entry name" value="DUF5931"/>
    <property type="match status" value="1"/>
</dbReference>
<dbReference type="InterPro" id="IPR036890">
    <property type="entry name" value="HATPase_C_sf"/>
</dbReference>
<keyword evidence="2 7" id="KW-0418">Kinase</keyword>
<keyword evidence="8" id="KW-1185">Reference proteome</keyword>
<comment type="caution">
    <text evidence="7">The sequence shown here is derived from an EMBL/GenBank/DDBJ whole genome shotgun (WGS) entry which is preliminary data.</text>
</comment>
<dbReference type="InterPro" id="IPR003594">
    <property type="entry name" value="HATPase_dom"/>
</dbReference>
<keyword evidence="4" id="KW-0812">Transmembrane</keyword>
<dbReference type="AlphaFoldDB" id="A0A7Y9UP99"/>
<feature type="transmembrane region" description="Helical" evidence="4">
    <location>
        <begin position="12"/>
        <end position="34"/>
    </location>
</feature>
<dbReference type="GO" id="GO:0016301">
    <property type="term" value="F:kinase activity"/>
    <property type="evidence" value="ECO:0007669"/>
    <property type="project" value="UniProtKB-KW"/>
</dbReference>
<keyword evidence="4" id="KW-1133">Transmembrane helix</keyword>
<evidence type="ECO:0000313" key="7">
    <source>
        <dbReference type="EMBL" id="NYG58017.1"/>
    </source>
</evidence>
<dbReference type="InterPro" id="IPR045975">
    <property type="entry name" value="DUF5931"/>
</dbReference>
<keyword evidence="3" id="KW-0902">Two-component regulatory system</keyword>
<evidence type="ECO:0000256" key="3">
    <source>
        <dbReference type="ARBA" id="ARBA00023012"/>
    </source>
</evidence>
<evidence type="ECO:0000256" key="4">
    <source>
        <dbReference type="SAM" id="Phobius"/>
    </source>
</evidence>
<gene>
    <name evidence="7" type="ORF">BJ980_000940</name>
</gene>
<protein>
    <submittedName>
        <fullName evidence="7">Signal transduction histidine kinase</fullName>
    </submittedName>
</protein>
<sequence>MSSDIAVEDRLFRALAVLRVVLLGNALGLNIFRYDNFQHPGLGVGVLAAMLVWTVLVIWRFSEHTRRTPLWLGLDLAVALAALISTPFVKTEWFNASIPGFWIAGALLAWAVHWRMLGGLVAATLLCATDLLLRQEISQTNYGHIFLLMIAGPIVGFLCGSLQRMARERDAAERAAAIAGERERLARAVHDGVLQVLALVQRKGAELGGEGATLGRLAGEQENALRSLIRQQATLDTTDAPTDLTGELERIGLARPPTTSVVTPGTTIELPADTVAEIVAVVQACLDNVVVHVGEDARAWVLLEDLGDAVAVTVRDEGPGIADGRLEEARRAGRLGVASSIRGRITDLGGRAELFTGAGQGTEWEFTIPRPD</sequence>
<dbReference type="GO" id="GO:0000160">
    <property type="term" value="P:phosphorelay signal transduction system"/>
    <property type="evidence" value="ECO:0007669"/>
    <property type="project" value="UniProtKB-KW"/>
</dbReference>
<proteinExistence type="predicted"/>
<keyword evidence="4" id="KW-0472">Membrane</keyword>
<feature type="transmembrane region" description="Helical" evidence="4">
    <location>
        <begin position="71"/>
        <end position="89"/>
    </location>
</feature>
<dbReference type="SUPFAM" id="SSF55874">
    <property type="entry name" value="ATPase domain of HSP90 chaperone/DNA topoisomerase II/histidine kinase"/>
    <property type="match status" value="1"/>
</dbReference>
<dbReference type="Proteomes" id="UP000540656">
    <property type="component" value="Unassembled WGS sequence"/>
</dbReference>
<dbReference type="NCBIfam" id="NF047322">
    <property type="entry name" value="HK_morpho_MacS"/>
    <property type="match status" value="1"/>
</dbReference>
<name>A0A7Y9UP99_9ACTN</name>
<evidence type="ECO:0000313" key="8">
    <source>
        <dbReference type="Proteomes" id="UP000540656"/>
    </source>
</evidence>
<accession>A0A7Y9UP99</accession>
<evidence type="ECO:0000256" key="2">
    <source>
        <dbReference type="ARBA" id="ARBA00022777"/>
    </source>
</evidence>
<feature type="transmembrane region" description="Helical" evidence="4">
    <location>
        <begin position="145"/>
        <end position="163"/>
    </location>
</feature>
<dbReference type="RefSeq" id="WP_343047690.1">
    <property type="nucleotide sequence ID" value="NZ_JACCAA010000001.1"/>
</dbReference>
<dbReference type="InterPro" id="IPR050482">
    <property type="entry name" value="Sensor_HK_TwoCompSys"/>
</dbReference>
<reference evidence="7 8" key="1">
    <citation type="submission" date="2020-07" db="EMBL/GenBank/DDBJ databases">
        <title>Sequencing the genomes of 1000 actinobacteria strains.</title>
        <authorList>
            <person name="Klenk H.-P."/>
        </authorList>
    </citation>
    <scope>NUCLEOTIDE SEQUENCE [LARGE SCALE GENOMIC DNA]</scope>
    <source>
        <strain evidence="7 8">DSM 23819</strain>
    </source>
</reference>
<evidence type="ECO:0000259" key="5">
    <source>
        <dbReference type="Pfam" id="PF02518"/>
    </source>
</evidence>
<dbReference type="EMBL" id="JACCAA010000001">
    <property type="protein sequence ID" value="NYG58017.1"/>
    <property type="molecule type" value="Genomic_DNA"/>
</dbReference>
<feature type="transmembrane region" description="Helical" evidence="4">
    <location>
        <begin position="40"/>
        <end position="59"/>
    </location>
</feature>
<evidence type="ECO:0000259" key="6">
    <source>
        <dbReference type="Pfam" id="PF19354"/>
    </source>
</evidence>
<feature type="domain" description="DUF5931" evidence="6">
    <location>
        <begin position="4"/>
        <end position="159"/>
    </location>
</feature>
<organism evidence="7 8">
    <name type="scientific">Nocardioides daedukensis</name>
    <dbReference type="NCBI Taxonomy" id="634462"/>
    <lineage>
        <taxon>Bacteria</taxon>
        <taxon>Bacillati</taxon>
        <taxon>Actinomycetota</taxon>
        <taxon>Actinomycetes</taxon>
        <taxon>Propionibacteriales</taxon>
        <taxon>Nocardioidaceae</taxon>
        <taxon>Nocardioides</taxon>
    </lineage>
</organism>
<keyword evidence="1" id="KW-0808">Transferase</keyword>
<dbReference type="Gene3D" id="3.30.565.10">
    <property type="entry name" value="Histidine kinase-like ATPase, C-terminal domain"/>
    <property type="match status" value="1"/>
</dbReference>
<dbReference type="PANTHER" id="PTHR24421:SF61">
    <property type="entry name" value="OXYGEN SENSOR HISTIDINE KINASE NREB"/>
    <property type="match status" value="1"/>
</dbReference>
<evidence type="ECO:0000256" key="1">
    <source>
        <dbReference type="ARBA" id="ARBA00022679"/>
    </source>
</evidence>